<proteinExistence type="predicted"/>
<evidence type="ECO:0000259" key="3">
    <source>
        <dbReference type="Pfam" id="PF22150"/>
    </source>
</evidence>
<dbReference type="NCBIfam" id="TIGR02523">
    <property type="entry name" value="type_IV_pilV"/>
    <property type="match status" value="1"/>
</dbReference>
<feature type="compositionally biased region" description="Polar residues" evidence="1">
    <location>
        <begin position="161"/>
        <end position="171"/>
    </location>
</feature>
<dbReference type="Pfam" id="PF22150">
    <property type="entry name" value="Tt1218-like"/>
    <property type="match status" value="1"/>
</dbReference>
<dbReference type="RefSeq" id="WP_013031979.1">
    <property type="nucleotide sequence ID" value="NC_013960.1"/>
</dbReference>
<dbReference type="EMBL" id="CP001798">
    <property type="protein sequence ID" value="ADE14085.1"/>
    <property type="molecule type" value="Genomic_DNA"/>
</dbReference>
<feature type="region of interest" description="Disordered" evidence="1">
    <location>
        <begin position="149"/>
        <end position="171"/>
    </location>
</feature>
<dbReference type="InterPro" id="IPR013362">
    <property type="entry name" value="Pilus_4_PilV"/>
</dbReference>
<dbReference type="KEGG" id="nhl:Nhal_0911"/>
<evidence type="ECO:0000256" key="1">
    <source>
        <dbReference type="SAM" id="MobiDB-lite"/>
    </source>
</evidence>
<dbReference type="Pfam" id="PF07963">
    <property type="entry name" value="N_methyl"/>
    <property type="match status" value="1"/>
</dbReference>
<evidence type="ECO:0000256" key="2">
    <source>
        <dbReference type="SAM" id="Phobius"/>
    </source>
</evidence>
<dbReference type="InterPro" id="IPR054402">
    <property type="entry name" value="Tt1218-like_dom"/>
</dbReference>
<feature type="transmembrane region" description="Helical" evidence="2">
    <location>
        <begin position="20"/>
        <end position="42"/>
    </location>
</feature>
<dbReference type="Proteomes" id="UP000001844">
    <property type="component" value="Chromosome"/>
</dbReference>
<keyword evidence="5" id="KW-1185">Reference proteome</keyword>
<accession>D5BYA2</accession>
<dbReference type="OrthoDB" id="8547299at2"/>
<protein>
    <submittedName>
        <fullName evidence="4">Type IV pilus modification protein PilV</fullName>
    </submittedName>
</protein>
<keyword evidence="2" id="KW-1133">Transmembrane helix</keyword>
<name>D5BYA2_NITHN</name>
<dbReference type="InterPro" id="IPR012902">
    <property type="entry name" value="N_methyl_site"/>
</dbReference>
<feature type="domain" description="Type IV pilin Tt1218-like" evidence="3">
    <location>
        <begin position="37"/>
        <end position="107"/>
    </location>
</feature>
<dbReference type="AlphaFoldDB" id="D5BYA2"/>
<dbReference type="eggNOG" id="COG4967">
    <property type="taxonomic scope" value="Bacteria"/>
</dbReference>
<organism evidence="4 5">
    <name type="scientific">Nitrosococcus halophilus (strain Nc4)</name>
    <dbReference type="NCBI Taxonomy" id="472759"/>
    <lineage>
        <taxon>Bacteria</taxon>
        <taxon>Pseudomonadati</taxon>
        <taxon>Pseudomonadota</taxon>
        <taxon>Gammaproteobacteria</taxon>
        <taxon>Chromatiales</taxon>
        <taxon>Chromatiaceae</taxon>
        <taxon>Nitrosococcus</taxon>
    </lineage>
</organism>
<dbReference type="HOGENOM" id="CLU_103234_3_0_6"/>
<dbReference type="NCBIfam" id="TIGR02532">
    <property type="entry name" value="IV_pilin_GFxxxE"/>
    <property type="match status" value="1"/>
</dbReference>
<gene>
    <name evidence="4" type="ordered locus">Nhal_0911</name>
</gene>
<sequence length="171" mass="18355">MKHHFALIAPLAKGYSLLEVLISVVILSVGLLGLAGLQATGLRNNHSAYLRSQATLLAYDIVDRMRANRTVALSGNYNLALDATPVTPAKDCTATNCAADELATYDVNDWIQNLTIALPAGDGGISQPVVASPSVITVTVQWDETWARKENVENDDGNDPITKQFSMSTEL</sequence>
<keyword evidence="2" id="KW-0812">Transmembrane</keyword>
<dbReference type="STRING" id="472759.Nhal_0911"/>
<reference evidence="5" key="1">
    <citation type="submission" date="2010-04" db="EMBL/GenBank/DDBJ databases">
        <title>Complete genome sequence of Nitrosococcus halophilus Nc4, a salt-adapted, aerobic obligate ammonia-oxidizing sulfur purple bacterium.</title>
        <authorList>
            <consortium name="US DOE Joint Genome Institute"/>
            <person name="Campbell M.A."/>
            <person name="Malfatti S.A."/>
            <person name="Chain P.S.G."/>
            <person name="Heidelberg J.F."/>
            <person name="Ward B.B."/>
            <person name="Klotz M.G."/>
        </authorList>
    </citation>
    <scope>NUCLEOTIDE SEQUENCE [LARGE SCALE GENOMIC DNA]</scope>
    <source>
        <strain evidence="5">Nc4</strain>
    </source>
</reference>
<keyword evidence="2" id="KW-0472">Membrane</keyword>
<evidence type="ECO:0000313" key="4">
    <source>
        <dbReference type="EMBL" id="ADE14085.1"/>
    </source>
</evidence>
<evidence type="ECO:0000313" key="5">
    <source>
        <dbReference type="Proteomes" id="UP000001844"/>
    </source>
</evidence>